<dbReference type="RefSeq" id="WP_268781297.1">
    <property type="nucleotide sequence ID" value="NZ_JAPRAT010000040.1"/>
</dbReference>
<sequence>MGMRASINYFFEWVTVLAWINFLWVVFTLLGFLVFGWAPATVAMLKVFSEIYREKNIQQPIFKTFYAQYKVSFLKANAIGIMLVLVILSMAYGLLTLPYLNDLAFYLLFGFYLIMFSLVTFIILFIFPVLTQYKLSFLNSIKYSMLVGLSNLHYSVGIVISMGIIYALFRAFPGLLLFFAVSIPSAILMKLALKVFDRVGMQTEMAK</sequence>
<evidence type="ECO:0000313" key="2">
    <source>
        <dbReference type="EMBL" id="MCZ0704523.1"/>
    </source>
</evidence>
<dbReference type="Pfam" id="PF04854">
    <property type="entry name" value="DUF624"/>
    <property type="match status" value="1"/>
</dbReference>
<feature type="transmembrane region" description="Helical" evidence="1">
    <location>
        <begin position="7"/>
        <end position="27"/>
    </location>
</feature>
<keyword evidence="3" id="KW-1185">Reference proteome</keyword>
<feature type="transmembrane region" description="Helical" evidence="1">
    <location>
        <begin position="151"/>
        <end position="169"/>
    </location>
</feature>
<keyword evidence="1" id="KW-0812">Transmembrane</keyword>
<dbReference type="AlphaFoldDB" id="A0A9J6RGR4"/>
<feature type="transmembrane region" description="Helical" evidence="1">
    <location>
        <begin position="73"/>
        <end position="97"/>
    </location>
</feature>
<proteinExistence type="predicted"/>
<evidence type="ECO:0000256" key="1">
    <source>
        <dbReference type="SAM" id="Phobius"/>
    </source>
</evidence>
<keyword evidence="1" id="KW-1133">Transmembrane helix</keyword>
<dbReference type="Proteomes" id="UP001084197">
    <property type="component" value="Unassembled WGS sequence"/>
</dbReference>
<accession>A0A9J6RGR4</accession>
<comment type="caution">
    <text evidence="2">The sequence shown here is derived from an EMBL/GenBank/DDBJ whole genome shotgun (WGS) entry which is preliminary data.</text>
</comment>
<keyword evidence="1" id="KW-0472">Membrane</keyword>
<name>A0A9J6RGR4_9BACI</name>
<gene>
    <name evidence="2" type="ORF">OWO01_15030</name>
</gene>
<organism evidence="2 3">
    <name type="scientific">Natronobacillus azotifigens</name>
    <dbReference type="NCBI Taxonomy" id="472978"/>
    <lineage>
        <taxon>Bacteria</taxon>
        <taxon>Bacillati</taxon>
        <taxon>Bacillota</taxon>
        <taxon>Bacilli</taxon>
        <taxon>Bacillales</taxon>
        <taxon>Bacillaceae</taxon>
        <taxon>Natronobacillus</taxon>
    </lineage>
</organism>
<dbReference type="EMBL" id="JAPRAT010000040">
    <property type="protein sequence ID" value="MCZ0704523.1"/>
    <property type="molecule type" value="Genomic_DNA"/>
</dbReference>
<feature type="transmembrane region" description="Helical" evidence="1">
    <location>
        <begin position="175"/>
        <end position="193"/>
    </location>
</feature>
<reference evidence="2" key="1">
    <citation type="submission" date="2022-11" db="EMBL/GenBank/DDBJ databases">
        <title>WGS of Natronobacillus azotifigens 24KS-1, an anaerobic diazotrophic haloalkaliphile from soda-rich habitats.</title>
        <authorList>
            <person name="Sorokin D.Y."/>
            <person name="Merkel A.Y."/>
        </authorList>
    </citation>
    <scope>NUCLEOTIDE SEQUENCE</scope>
    <source>
        <strain evidence="2">24KS-1</strain>
    </source>
</reference>
<dbReference type="InterPro" id="IPR006938">
    <property type="entry name" value="DUF624"/>
</dbReference>
<protein>
    <submittedName>
        <fullName evidence="2">DUF624 domain-containing protein</fullName>
    </submittedName>
</protein>
<evidence type="ECO:0000313" key="3">
    <source>
        <dbReference type="Proteomes" id="UP001084197"/>
    </source>
</evidence>
<feature type="transmembrane region" description="Helical" evidence="1">
    <location>
        <begin position="103"/>
        <end position="130"/>
    </location>
</feature>